<protein>
    <recommendedName>
        <fullName evidence="3">BTB domain-containing protein</fullName>
    </recommendedName>
</protein>
<keyword evidence="2" id="KW-1185">Reference proteome</keyword>
<gene>
    <name evidence="1" type="ORF">LTR36_008260</name>
</gene>
<accession>A0AAV9J8M0</accession>
<evidence type="ECO:0008006" key="3">
    <source>
        <dbReference type="Google" id="ProtNLM"/>
    </source>
</evidence>
<sequence length="345" mass="37468">MEKVDATPDGDIILLVSNKLELRVSSTVLRLASPVFKAMLGPHYAEGNSLQAASAGSPKTIPLPGDDPEGMKVLCLVLHHQARAIPDPLALEVSHSFAEMADKYGCAEAVSYAAASWFADIDIKECEHPMAVIDAAYLLDDAKTFAKLTGALIKKEMPVMRKGSRVSADEFQAAMIKTQIAVNQSFAVEIEEVVSSIAAYLGHHSEYDEDHDAEDGEPNERPSTCGYHKHTVRLYLCALASAALWPKELRPDIVTKLVASIEGFLIPEDRSVVCCKADYCDIGVEQEFKAGVEKLKEQASALFAGVCLDCFKNGGKPKGECRVKHVGLRICKVEVKPPKKKGKTN</sequence>
<dbReference type="EMBL" id="JAVFHQ010000056">
    <property type="protein sequence ID" value="KAK4541186.1"/>
    <property type="molecule type" value="Genomic_DNA"/>
</dbReference>
<evidence type="ECO:0000313" key="1">
    <source>
        <dbReference type="EMBL" id="KAK4541186.1"/>
    </source>
</evidence>
<organism evidence="1 2">
    <name type="scientific">Oleoguttula mirabilis</name>
    <dbReference type="NCBI Taxonomy" id="1507867"/>
    <lineage>
        <taxon>Eukaryota</taxon>
        <taxon>Fungi</taxon>
        <taxon>Dikarya</taxon>
        <taxon>Ascomycota</taxon>
        <taxon>Pezizomycotina</taxon>
        <taxon>Dothideomycetes</taxon>
        <taxon>Dothideomycetidae</taxon>
        <taxon>Mycosphaerellales</taxon>
        <taxon>Teratosphaeriaceae</taxon>
        <taxon>Oleoguttula</taxon>
    </lineage>
</organism>
<dbReference type="Proteomes" id="UP001324427">
    <property type="component" value="Unassembled WGS sequence"/>
</dbReference>
<dbReference type="AlphaFoldDB" id="A0AAV9J8M0"/>
<reference evidence="1 2" key="1">
    <citation type="submission" date="2021-11" db="EMBL/GenBank/DDBJ databases">
        <title>Black yeast isolated from Biological Soil Crust.</title>
        <authorList>
            <person name="Kurbessoian T."/>
        </authorList>
    </citation>
    <scope>NUCLEOTIDE SEQUENCE [LARGE SCALE GENOMIC DNA]</scope>
    <source>
        <strain evidence="1 2">CCFEE 5522</strain>
    </source>
</reference>
<proteinExistence type="predicted"/>
<dbReference type="InterPro" id="IPR011333">
    <property type="entry name" value="SKP1/BTB/POZ_sf"/>
</dbReference>
<evidence type="ECO:0000313" key="2">
    <source>
        <dbReference type="Proteomes" id="UP001324427"/>
    </source>
</evidence>
<dbReference type="Gene3D" id="3.30.710.10">
    <property type="entry name" value="Potassium Channel Kv1.1, Chain A"/>
    <property type="match status" value="1"/>
</dbReference>
<comment type="caution">
    <text evidence="1">The sequence shown here is derived from an EMBL/GenBank/DDBJ whole genome shotgun (WGS) entry which is preliminary data.</text>
</comment>
<name>A0AAV9J8M0_9PEZI</name>